<reference evidence="2" key="1">
    <citation type="journal article" date="2022" name="Mol. Ecol. Resour.">
        <title>The genomes of chicory, endive, great burdock and yacon provide insights into Asteraceae palaeo-polyploidization history and plant inulin production.</title>
        <authorList>
            <person name="Fan W."/>
            <person name="Wang S."/>
            <person name="Wang H."/>
            <person name="Wang A."/>
            <person name="Jiang F."/>
            <person name="Liu H."/>
            <person name="Zhao H."/>
            <person name="Xu D."/>
            <person name="Zhang Y."/>
        </authorList>
    </citation>
    <scope>NUCLEOTIDE SEQUENCE [LARGE SCALE GENOMIC DNA]</scope>
    <source>
        <strain evidence="2">cv. Niubang</strain>
    </source>
</reference>
<reference evidence="1 2" key="2">
    <citation type="journal article" date="2022" name="Mol. Ecol. Resour.">
        <title>The genomes of chicory, endive, great burdock and yacon provide insights into Asteraceae paleo-polyploidization history and plant inulin production.</title>
        <authorList>
            <person name="Fan W."/>
            <person name="Wang S."/>
            <person name="Wang H."/>
            <person name="Wang A."/>
            <person name="Jiang F."/>
            <person name="Liu H."/>
            <person name="Zhao H."/>
            <person name="Xu D."/>
            <person name="Zhang Y."/>
        </authorList>
    </citation>
    <scope>NUCLEOTIDE SEQUENCE [LARGE SCALE GENOMIC DNA]</scope>
    <source>
        <strain evidence="2">cv. Niubang</strain>
    </source>
</reference>
<accession>A0ACB8Z575</accession>
<dbReference type="Proteomes" id="UP001055879">
    <property type="component" value="Linkage Group LG11"/>
</dbReference>
<organism evidence="1 2">
    <name type="scientific">Arctium lappa</name>
    <name type="common">Greater burdock</name>
    <name type="synonym">Lappa major</name>
    <dbReference type="NCBI Taxonomy" id="4217"/>
    <lineage>
        <taxon>Eukaryota</taxon>
        <taxon>Viridiplantae</taxon>
        <taxon>Streptophyta</taxon>
        <taxon>Embryophyta</taxon>
        <taxon>Tracheophyta</taxon>
        <taxon>Spermatophyta</taxon>
        <taxon>Magnoliopsida</taxon>
        <taxon>eudicotyledons</taxon>
        <taxon>Gunneridae</taxon>
        <taxon>Pentapetalae</taxon>
        <taxon>asterids</taxon>
        <taxon>campanulids</taxon>
        <taxon>Asterales</taxon>
        <taxon>Asteraceae</taxon>
        <taxon>Carduoideae</taxon>
        <taxon>Cardueae</taxon>
        <taxon>Arctiinae</taxon>
        <taxon>Arctium</taxon>
    </lineage>
</organism>
<comment type="caution">
    <text evidence="1">The sequence shown here is derived from an EMBL/GenBank/DDBJ whole genome shotgun (WGS) entry which is preliminary data.</text>
</comment>
<keyword evidence="2" id="KW-1185">Reference proteome</keyword>
<dbReference type="EMBL" id="CM042057">
    <property type="protein sequence ID" value="KAI3692870.1"/>
    <property type="molecule type" value="Genomic_DNA"/>
</dbReference>
<evidence type="ECO:0000313" key="2">
    <source>
        <dbReference type="Proteomes" id="UP001055879"/>
    </source>
</evidence>
<protein>
    <submittedName>
        <fullName evidence="1">Uncharacterized protein</fullName>
    </submittedName>
</protein>
<gene>
    <name evidence="1" type="ORF">L6452_32695</name>
</gene>
<proteinExistence type="predicted"/>
<sequence>MQPADVVRATEFNSFEAEVLQALSDLTKVVQTSCKAQASVSKPRHDHDSYHDHEGEMREKQNVDDDVIVVESEENVERENVDHGYVMSDQGECREIVLYVNPEVEPRVAKPKVATRAEILEITGMNDVDIIDLSSDDEEEANEKYEKFWKVKEEKKENLMDVSDAKNEGDDDIPADEANVLDTLLETPEDIQLSPVHNDVPESSYEELSQPSKNSTFLKPLNPDHNVQSVQDMLNERVVENPDEEVVHAPIMSEQGEAEAPLVPSEAEIRHMRHALRVPFLEEQMKRIIVHRRDLSECRFTEADFCFLSVDDLEYLYHHFKNMVIRRENIIFALESIKRFMRRHILYTCCYDFQLGIETNQKKVNMIKPNLTLSDIDNYDLFIVLEEPELGVVYKNSENEKKFFRVSEISKFSDGTLKVIRLQLDSRYKESERRRQLGEEHLPRRVKLVMLRILEVVDDRIEFRRGIRRFESFFWG</sequence>
<evidence type="ECO:0000313" key="1">
    <source>
        <dbReference type="EMBL" id="KAI3692870.1"/>
    </source>
</evidence>
<name>A0ACB8Z575_ARCLA</name>